<gene>
    <name evidence="1" type="ORF">F7731_00865</name>
</gene>
<dbReference type="AlphaFoldDB" id="A0A6L3VFS1"/>
<proteinExistence type="predicted"/>
<organism evidence="1 2">
    <name type="scientific">Cytobacillus depressus</name>
    <dbReference type="NCBI Taxonomy" id="1602942"/>
    <lineage>
        <taxon>Bacteria</taxon>
        <taxon>Bacillati</taxon>
        <taxon>Bacillota</taxon>
        <taxon>Bacilli</taxon>
        <taxon>Bacillales</taxon>
        <taxon>Bacillaceae</taxon>
        <taxon>Cytobacillus</taxon>
    </lineage>
</organism>
<evidence type="ECO:0000313" key="2">
    <source>
        <dbReference type="Proteomes" id="UP000481030"/>
    </source>
</evidence>
<sequence>MFPWNLFPFNKDMKNMMKQIKPDEIDKYVQNMMSQMLPEQMKGMQGTMNPQSFMSGFQNAEKQNTQSSSSTLRSSVFETHGDVFVRIPIKDEEWLKNMKIYHTSNQMMIEHIPENDDKHTIILPALVKKKGATAFYKDGMLEMKIPKNVDMQYSEIDITEIM</sequence>
<reference evidence="1 2" key="1">
    <citation type="journal article" date="2016" name="Antonie Van Leeuwenhoek">
        <title>Bacillus depressus sp. nov., isolated from soil of a sunflower field.</title>
        <authorList>
            <person name="Wei X."/>
            <person name="Xin D."/>
            <person name="Xin Y."/>
            <person name="Zhang H."/>
            <person name="Wang T."/>
            <person name="Zhang J."/>
        </authorList>
    </citation>
    <scope>NUCLEOTIDE SEQUENCE [LARGE SCALE GENOMIC DNA]</scope>
    <source>
        <strain evidence="1 2">BZ1</strain>
    </source>
</reference>
<name>A0A6L3VFS1_9BACI</name>
<dbReference type="OrthoDB" id="2905328at2"/>
<keyword evidence="2" id="KW-1185">Reference proteome</keyword>
<dbReference type="EMBL" id="WBOS01000001">
    <property type="protein sequence ID" value="KAB2338155.1"/>
    <property type="molecule type" value="Genomic_DNA"/>
</dbReference>
<evidence type="ECO:0000313" key="1">
    <source>
        <dbReference type="EMBL" id="KAB2338155.1"/>
    </source>
</evidence>
<dbReference type="SUPFAM" id="SSF49764">
    <property type="entry name" value="HSP20-like chaperones"/>
    <property type="match status" value="1"/>
</dbReference>
<dbReference type="InterPro" id="IPR008978">
    <property type="entry name" value="HSP20-like_chaperone"/>
</dbReference>
<dbReference type="RefSeq" id="WP_151532880.1">
    <property type="nucleotide sequence ID" value="NZ_WBOS01000001.1"/>
</dbReference>
<protein>
    <submittedName>
        <fullName evidence="1">Hsp20/alpha crystallin family protein</fullName>
    </submittedName>
</protein>
<dbReference type="Proteomes" id="UP000481030">
    <property type="component" value="Unassembled WGS sequence"/>
</dbReference>
<comment type="caution">
    <text evidence="1">The sequence shown here is derived from an EMBL/GenBank/DDBJ whole genome shotgun (WGS) entry which is preliminary data.</text>
</comment>
<dbReference type="CDD" id="cd00298">
    <property type="entry name" value="ACD_sHsps_p23-like"/>
    <property type="match status" value="1"/>
</dbReference>
<accession>A0A6L3VFS1</accession>